<evidence type="ECO:0000259" key="9">
    <source>
        <dbReference type="PROSITE" id="PS50102"/>
    </source>
</evidence>
<name>A0AAU9UEX3_EUPED</name>
<keyword evidence="11" id="KW-1185">Reference proteome</keyword>
<accession>A0AAU9UEX3</accession>
<dbReference type="InterPro" id="IPR012677">
    <property type="entry name" value="Nucleotide-bd_a/b_plait_sf"/>
</dbReference>
<keyword evidence="7" id="KW-0539">Nucleus</keyword>
<dbReference type="AlphaFoldDB" id="A0AAU9UEX3"/>
<evidence type="ECO:0000256" key="6">
    <source>
        <dbReference type="ARBA" id="ARBA00023187"/>
    </source>
</evidence>
<keyword evidence="5 8" id="KW-0694">RNA-binding</keyword>
<evidence type="ECO:0000256" key="7">
    <source>
        <dbReference type="ARBA" id="ARBA00023242"/>
    </source>
</evidence>
<dbReference type="InterPro" id="IPR000504">
    <property type="entry name" value="RRM_dom"/>
</dbReference>
<keyword evidence="6" id="KW-0508">mRNA splicing</keyword>
<keyword evidence="4" id="KW-0677">Repeat</keyword>
<dbReference type="Gene3D" id="3.30.70.330">
    <property type="match status" value="3"/>
</dbReference>
<evidence type="ECO:0000256" key="1">
    <source>
        <dbReference type="ARBA" id="ARBA00004123"/>
    </source>
</evidence>
<sequence length="538" mass="58743">MRYNKKIITDSVLAQRSQHLGDGSKDDEIDGNCIVRARGLPWQSSDQDIAKFFRGLNVAKGGVALCLSPQGRRNGEALVRFVSQEHRDMALKRHKHHIGPRYIEVYRASGEDFLSVAGGATCEAAAFLSRGAQVIVRMRGLPYDATPQQVLEFFSTGDDPVQVLDGAEGVLFVRRADGRATGDAFVLFAKEEDSPKALSRHRKLIGARYIELFRSTTAEVQQVLNRSLETRTSQASTPSTASAPTEGLLPVALVPQHVITSGTAKDCVRLRGLPYEAQVEHILTFLDEFAKNIVMQGVHMVYNAQGHPSGEAFIQMDSETSAFLCAQQKHHRYMTFGKKQRYIEVFQCSGDDMNLVLTGGVTPATSPKVLSPGTLLPPPPRLLAQHIAHQSLLARQHENLLLSLRQPLMPLLPMPLRPSAPSYQLPMLPQSMLPTKRSYDRAFTPEAPPAKRPYSVSQMAPALSLPVLSYGTSAPIFSYANTSPMLSSYNTLPGAIPTALPAGYGTALSASLPPSLASPFPTSLSMSMFPTYPYYPGV</sequence>
<reference evidence="10" key="1">
    <citation type="submission" date="2022-03" db="EMBL/GenBank/DDBJ databases">
        <authorList>
            <person name="Tunstrom K."/>
        </authorList>
    </citation>
    <scope>NUCLEOTIDE SEQUENCE</scope>
</reference>
<evidence type="ECO:0000313" key="11">
    <source>
        <dbReference type="Proteomes" id="UP001153954"/>
    </source>
</evidence>
<organism evidence="10 11">
    <name type="scientific">Euphydryas editha</name>
    <name type="common">Edith's checkerspot</name>
    <dbReference type="NCBI Taxonomy" id="104508"/>
    <lineage>
        <taxon>Eukaryota</taxon>
        <taxon>Metazoa</taxon>
        <taxon>Ecdysozoa</taxon>
        <taxon>Arthropoda</taxon>
        <taxon>Hexapoda</taxon>
        <taxon>Insecta</taxon>
        <taxon>Pterygota</taxon>
        <taxon>Neoptera</taxon>
        <taxon>Endopterygota</taxon>
        <taxon>Lepidoptera</taxon>
        <taxon>Glossata</taxon>
        <taxon>Ditrysia</taxon>
        <taxon>Papilionoidea</taxon>
        <taxon>Nymphalidae</taxon>
        <taxon>Nymphalinae</taxon>
        <taxon>Euphydryas</taxon>
    </lineage>
</organism>
<dbReference type="Proteomes" id="UP001153954">
    <property type="component" value="Unassembled WGS sequence"/>
</dbReference>
<comment type="similarity">
    <text evidence="2">Belongs to the ESRP family.</text>
</comment>
<comment type="caution">
    <text evidence="10">The sequence shown here is derived from an EMBL/GenBank/DDBJ whole genome shotgun (WGS) entry which is preliminary data.</text>
</comment>
<evidence type="ECO:0000256" key="4">
    <source>
        <dbReference type="ARBA" id="ARBA00022737"/>
    </source>
</evidence>
<evidence type="ECO:0000256" key="5">
    <source>
        <dbReference type="ARBA" id="ARBA00022884"/>
    </source>
</evidence>
<dbReference type="GO" id="GO:0003723">
    <property type="term" value="F:RNA binding"/>
    <property type="evidence" value="ECO:0007669"/>
    <property type="project" value="UniProtKB-UniRule"/>
</dbReference>
<evidence type="ECO:0000313" key="10">
    <source>
        <dbReference type="EMBL" id="CAH2097586.1"/>
    </source>
</evidence>
<comment type="subcellular location">
    <subcellularLocation>
        <location evidence="1">Nucleus</location>
    </subcellularLocation>
</comment>
<dbReference type="CDD" id="cd12743">
    <property type="entry name" value="RRM3_Fusilli"/>
    <property type="match status" value="1"/>
</dbReference>
<dbReference type="GO" id="GO:0006397">
    <property type="term" value="P:mRNA processing"/>
    <property type="evidence" value="ECO:0007669"/>
    <property type="project" value="UniProtKB-KW"/>
</dbReference>
<gene>
    <name evidence="10" type="ORF">EEDITHA_LOCUS12788</name>
</gene>
<proteinExistence type="inferred from homology"/>
<dbReference type="InterPro" id="IPR050666">
    <property type="entry name" value="ESRP"/>
</dbReference>
<evidence type="ECO:0000256" key="3">
    <source>
        <dbReference type="ARBA" id="ARBA00022664"/>
    </source>
</evidence>
<protein>
    <recommendedName>
        <fullName evidence="9">RRM domain-containing protein</fullName>
    </recommendedName>
</protein>
<keyword evidence="3" id="KW-0507">mRNA processing</keyword>
<feature type="domain" description="RRM" evidence="9">
    <location>
        <begin position="134"/>
        <end position="217"/>
    </location>
</feature>
<dbReference type="FunFam" id="3.30.70.330:FF:000070">
    <property type="entry name" value="Epithelial splicing regulatory protein 1"/>
    <property type="match status" value="1"/>
</dbReference>
<dbReference type="EMBL" id="CAKOGL010000018">
    <property type="protein sequence ID" value="CAH2097586.1"/>
    <property type="molecule type" value="Genomic_DNA"/>
</dbReference>
<dbReference type="SUPFAM" id="SSF54928">
    <property type="entry name" value="RNA-binding domain, RBD"/>
    <property type="match status" value="3"/>
</dbReference>
<dbReference type="CDD" id="cd12738">
    <property type="entry name" value="RRM1_Fusilli"/>
    <property type="match status" value="1"/>
</dbReference>
<dbReference type="GO" id="GO:0005634">
    <property type="term" value="C:nucleus"/>
    <property type="evidence" value="ECO:0007669"/>
    <property type="project" value="UniProtKB-SubCell"/>
</dbReference>
<dbReference type="InterPro" id="IPR035979">
    <property type="entry name" value="RBD_domain_sf"/>
</dbReference>
<evidence type="ECO:0000256" key="2">
    <source>
        <dbReference type="ARBA" id="ARBA00008866"/>
    </source>
</evidence>
<evidence type="ECO:0000256" key="8">
    <source>
        <dbReference type="PROSITE-ProRule" id="PRU00176"/>
    </source>
</evidence>
<dbReference type="GO" id="GO:0008380">
    <property type="term" value="P:RNA splicing"/>
    <property type="evidence" value="ECO:0007669"/>
    <property type="project" value="UniProtKB-KW"/>
</dbReference>
<dbReference type="SMART" id="SM00360">
    <property type="entry name" value="RRM"/>
    <property type="match status" value="3"/>
</dbReference>
<dbReference type="PANTHER" id="PTHR13976">
    <property type="entry name" value="HETEROGENEOUS NUCLEAR RIBONUCLEOPROTEIN-RELATED"/>
    <property type="match status" value="1"/>
</dbReference>
<dbReference type="PROSITE" id="PS50102">
    <property type="entry name" value="RRM"/>
    <property type="match status" value="1"/>
</dbReference>
<dbReference type="FunFam" id="3.30.70.330:FF:000041">
    <property type="entry name" value="Epithelial splicing regulatory protein 1"/>
    <property type="match status" value="1"/>
</dbReference>